<dbReference type="Pfam" id="PF17766">
    <property type="entry name" value="fn3_6"/>
    <property type="match status" value="1"/>
</dbReference>
<dbReference type="InterPro" id="IPR034197">
    <property type="entry name" value="Peptidases_S8_3"/>
</dbReference>
<dbReference type="PRINTS" id="PR00723">
    <property type="entry name" value="SUBTILISIN"/>
</dbReference>
<dbReference type="PANTHER" id="PTHR10795">
    <property type="entry name" value="PROPROTEIN CONVERTASE SUBTILISIN/KEXIN"/>
    <property type="match status" value="1"/>
</dbReference>
<dbReference type="EMBL" id="CM007648">
    <property type="protein sequence ID" value="ONM26552.1"/>
    <property type="molecule type" value="Genomic_DNA"/>
</dbReference>
<evidence type="ECO:0000256" key="1">
    <source>
        <dbReference type="ARBA" id="ARBA00011073"/>
    </source>
</evidence>
<evidence type="ECO:0000259" key="10">
    <source>
        <dbReference type="Pfam" id="PF17766"/>
    </source>
</evidence>
<dbReference type="PROSITE" id="PS51892">
    <property type="entry name" value="SUBTILASE"/>
    <property type="match status" value="1"/>
</dbReference>
<feature type="domain" description="Subtilisin-like protease fibronectin type-III" evidence="10">
    <location>
        <begin position="548"/>
        <end position="646"/>
    </location>
</feature>
<evidence type="ECO:0000256" key="3">
    <source>
        <dbReference type="ARBA" id="ARBA00022729"/>
    </source>
</evidence>
<dbReference type="AlphaFoldDB" id="A0A1D6F5I7"/>
<gene>
    <name evidence="11" type="ORF">ZEAMMB73_Zm00001d007319</name>
</gene>
<dbReference type="InterPro" id="IPR037045">
    <property type="entry name" value="S8pro/Inhibitor_I9_sf"/>
</dbReference>
<dbReference type="Gene3D" id="3.30.70.80">
    <property type="entry name" value="Peptidase S8 propeptide/proteinase inhibitor I9"/>
    <property type="match status" value="1"/>
</dbReference>
<dbReference type="CDD" id="cd04852">
    <property type="entry name" value="Peptidases_S8_3"/>
    <property type="match status" value="1"/>
</dbReference>
<dbReference type="SUPFAM" id="SSF52743">
    <property type="entry name" value="Subtilisin-like"/>
    <property type="match status" value="1"/>
</dbReference>
<dbReference type="InterPro" id="IPR010259">
    <property type="entry name" value="S8pro/Inhibitor_I9"/>
</dbReference>
<evidence type="ECO:0000256" key="4">
    <source>
        <dbReference type="ARBA" id="ARBA00022801"/>
    </source>
</evidence>
<feature type="active site" description="Charge relay system" evidence="6 7">
    <location>
        <position position="163"/>
    </location>
</feature>
<dbReference type="ExpressionAtlas" id="A0A1D6F5I7">
    <property type="expression patterns" value="baseline and differential"/>
</dbReference>
<dbReference type="Gene3D" id="2.60.40.2310">
    <property type="match status" value="1"/>
</dbReference>
<dbReference type="InterPro" id="IPR036852">
    <property type="entry name" value="Peptidase_S8/S53_dom_sf"/>
</dbReference>
<organism evidence="11">
    <name type="scientific">Zea mays</name>
    <name type="common">Maize</name>
    <dbReference type="NCBI Taxonomy" id="4577"/>
    <lineage>
        <taxon>Eukaryota</taxon>
        <taxon>Viridiplantae</taxon>
        <taxon>Streptophyta</taxon>
        <taxon>Embryophyta</taxon>
        <taxon>Tracheophyta</taxon>
        <taxon>Spermatophyta</taxon>
        <taxon>Magnoliopsida</taxon>
        <taxon>Liliopsida</taxon>
        <taxon>Poales</taxon>
        <taxon>Poaceae</taxon>
        <taxon>PACMAD clade</taxon>
        <taxon>Panicoideae</taxon>
        <taxon>Andropogonodae</taxon>
        <taxon>Andropogoneae</taxon>
        <taxon>Tripsacinae</taxon>
        <taxon>Zea</taxon>
    </lineage>
</organism>
<evidence type="ECO:0000259" key="8">
    <source>
        <dbReference type="Pfam" id="PF00082"/>
    </source>
</evidence>
<accession>A0A1D6F5I7</accession>
<dbReference type="InterPro" id="IPR045051">
    <property type="entry name" value="SBT"/>
</dbReference>
<dbReference type="InterPro" id="IPR041469">
    <property type="entry name" value="Subtilisin-like_FN3"/>
</dbReference>
<dbReference type="InterPro" id="IPR023828">
    <property type="entry name" value="Peptidase_S8_Ser-AS"/>
</dbReference>
<keyword evidence="3" id="KW-0732">Signal</keyword>
<feature type="active site" description="Charge relay system" evidence="6 7">
    <location>
        <position position="232"/>
    </location>
</feature>
<evidence type="ECO:0000313" key="11">
    <source>
        <dbReference type="EMBL" id="ONM26552.1"/>
    </source>
</evidence>
<name>A0A1D6F5I7_MAIZE</name>
<evidence type="ECO:0000259" key="9">
    <source>
        <dbReference type="Pfam" id="PF05922"/>
    </source>
</evidence>
<feature type="domain" description="Peptidase S8/S53" evidence="8">
    <location>
        <begin position="154"/>
        <end position="492"/>
    </location>
</feature>
<keyword evidence="4 7" id="KW-0378">Hydrolase</keyword>
<keyword evidence="5 7" id="KW-0720">Serine protease</keyword>
<feature type="active site" description="Charge relay system" evidence="6 7">
    <location>
        <position position="456"/>
    </location>
</feature>
<evidence type="ECO:0000256" key="6">
    <source>
        <dbReference type="PIRSR" id="PIRSR615500-1"/>
    </source>
</evidence>
<dbReference type="InterPro" id="IPR000209">
    <property type="entry name" value="Peptidase_S8/S53_dom"/>
</dbReference>
<dbReference type="GO" id="GO:0004252">
    <property type="term" value="F:serine-type endopeptidase activity"/>
    <property type="evidence" value="ECO:0007669"/>
    <property type="project" value="UniProtKB-UniRule"/>
</dbReference>
<sequence>MGWRPHVVSASSSALVLQFLVLLLPLPLPLLSADASSSQTTTTIYVVYMGEKKHDDPSVVMASHHAALTSVLGSKDEALRSIVYSYKHGFSGFAAKLTQPQAEELTKYPGVVSVKPNAYHHVHTTRSWDFLGMSYGESPSLSSSSRLLRKAKYGEDVIVGVIDSGIWPESPSFDDSGYGPVPKRWKGVCQTGQAFNASNCNRKVIGARWYGADVSEEDLKAEYRSARDANGHGTHTASTIAGSPVRGASHAGGGLAAGIARGGAPRARLAIYKVCHDVGGGTSCGDASILAALDAAIGDGVDVLSLSLGGGSDEVYRTLHVVAAGITVVFSAGNDGPVPQSSSRSATERRSWWGVIFEQYSTDVLDGQASCQGHLPCVVVDKETIYTILNSDSNVARISPAATMVGPQVASPRIATFSSRGPSAEFPSVLKPDIAAPGVSILAAKRDSYVLLSGTSMACPHVSAVVALLKSVHPDWSPAMIKSAIVTTASVTDRFGLPIQANSVQRKPADAFDMGGGLIAPDRAMDPGLVYDIQPEEYKSLDDRVDRLNLPSIAVPNLMYDSVTVSRTVTNVGPVEATYRAVVEAPAGVAMDVAPPVIAFERGGVRNATFKVTFVAKQRVQGGYAFGSLTWLDDAKRHSVRIPVAVRTVVRDFVADVSR</sequence>
<protein>
    <submittedName>
        <fullName evidence="11">Subtilisin-like serine endopeptidase family protein</fullName>
    </submittedName>
</protein>
<dbReference type="InterPro" id="IPR015500">
    <property type="entry name" value="Peptidase_S8_subtilisin-rel"/>
</dbReference>
<feature type="domain" description="Inhibitor I9" evidence="9">
    <location>
        <begin position="45"/>
        <end position="122"/>
    </location>
</feature>
<evidence type="ECO:0000256" key="5">
    <source>
        <dbReference type="ARBA" id="ARBA00022825"/>
    </source>
</evidence>
<dbReference type="FunFam" id="3.30.70.80:FF:000002">
    <property type="entry name" value="Subtilisin-like protease SBT5.3"/>
    <property type="match status" value="1"/>
</dbReference>
<dbReference type="Pfam" id="PF00082">
    <property type="entry name" value="Peptidase_S8"/>
    <property type="match status" value="1"/>
</dbReference>
<dbReference type="GO" id="GO:0006508">
    <property type="term" value="P:proteolysis"/>
    <property type="evidence" value="ECO:0007669"/>
    <property type="project" value="UniProtKB-KW"/>
</dbReference>
<evidence type="ECO:0000256" key="7">
    <source>
        <dbReference type="PROSITE-ProRule" id="PRU01240"/>
    </source>
</evidence>
<reference evidence="11" key="1">
    <citation type="submission" date="2015-12" db="EMBL/GenBank/DDBJ databases">
        <title>Update maize B73 reference genome by single molecule sequencing technologies.</title>
        <authorList>
            <consortium name="Maize Genome Sequencing Project"/>
            <person name="Ware D."/>
        </authorList>
    </citation>
    <scope>NUCLEOTIDE SEQUENCE [LARGE SCALE GENOMIC DNA]</scope>
    <source>
        <tissue evidence="11">Seedling</tissue>
    </source>
</reference>
<keyword evidence="2 7" id="KW-0645">Protease</keyword>
<evidence type="ECO:0000256" key="2">
    <source>
        <dbReference type="ARBA" id="ARBA00022670"/>
    </source>
</evidence>
<dbReference type="PROSITE" id="PS00138">
    <property type="entry name" value="SUBTILASE_SER"/>
    <property type="match status" value="1"/>
</dbReference>
<dbReference type="Gene3D" id="3.40.50.200">
    <property type="entry name" value="Peptidase S8/S53 domain"/>
    <property type="match status" value="1"/>
</dbReference>
<proteinExistence type="inferred from homology"/>
<dbReference type="Pfam" id="PF05922">
    <property type="entry name" value="Inhibitor_I9"/>
    <property type="match status" value="1"/>
</dbReference>
<comment type="similarity">
    <text evidence="1 7">Belongs to the peptidase S8 family.</text>
</comment>